<evidence type="ECO:0000313" key="3">
    <source>
        <dbReference type="Proteomes" id="UP000655830"/>
    </source>
</evidence>
<dbReference type="Gene3D" id="1.10.260.40">
    <property type="entry name" value="lambda repressor-like DNA-binding domains"/>
    <property type="match status" value="1"/>
</dbReference>
<dbReference type="PROSITE" id="PS50943">
    <property type="entry name" value="HTH_CROC1"/>
    <property type="match status" value="1"/>
</dbReference>
<comment type="caution">
    <text evidence="2">The sequence shown here is derived from an EMBL/GenBank/DDBJ whole genome shotgun (WGS) entry which is preliminary data.</text>
</comment>
<dbReference type="AlphaFoldDB" id="A0A926EGP3"/>
<dbReference type="RefSeq" id="WP_408646583.1">
    <property type="nucleotide sequence ID" value="NZ_JACRSY010000029.1"/>
</dbReference>
<name>A0A926EGP3_9FIRM</name>
<dbReference type="InterPro" id="IPR001387">
    <property type="entry name" value="Cro/C1-type_HTH"/>
</dbReference>
<keyword evidence="3" id="KW-1185">Reference proteome</keyword>
<dbReference type="EMBL" id="JACRSY010000029">
    <property type="protein sequence ID" value="MBC8580811.1"/>
    <property type="molecule type" value="Genomic_DNA"/>
</dbReference>
<sequence>MRRKELKLSSKYVCQSVGIAKNTLRRYEQGQTIPSASILEKFKKCLKL</sequence>
<dbReference type="Pfam" id="PF01381">
    <property type="entry name" value="HTH_3"/>
    <property type="match status" value="1"/>
</dbReference>
<gene>
    <name evidence="2" type="ORF">H8718_14935</name>
</gene>
<dbReference type="CDD" id="cd00093">
    <property type="entry name" value="HTH_XRE"/>
    <property type="match status" value="1"/>
</dbReference>
<protein>
    <submittedName>
        <fullName evidence="2">Helix-turn-helix transcriptional regulator</fullName>
    </submittedName>
</protein>
<reference evidence="2" key="1">
    <citation type="submission" date="2020-08" db="EMBL/GenBank/DDBJ databases">
        <title>Genome public.</title>
        <authorList>
            <person name="Liu C."/>
            <person name="Sun Q."/>
        </authorList>
    </citation>
    <scope>NUCLEOTIDE SEQUENCE</scope>
    <source>
        <strain evidence="2">NSJ-12</strain>
    </source>
</reference>
<evidence type="ECO:0000259" key="1">
    <source>
        <dbReference type="PROSITE" id="PS50943"/>
    </source>
</evidence>
<dbReference type="InterPro" id="IPR010982">
    <property type="entry name" value="Lambda_DNA-bd_dom_sf"/>
</dbReference>
<dbReference type="SUPFAM" id="SSF47413">
    <property type="entry name" value="lambda repressor-like DNA-binding domains"/>
    <property type="match status" value="1"/>
</dbReference>
<organism evidence="2 3">
    <name type="scientific">Zhenhengia yiwuensis</name>
    <dbReference type="NCBI Taxonomy" id="2763666"/>
    <lineage>
        <taxon>Bacteria</taxon>
        <taxon>Bacillati</taxon>
        <taxon>Bacillota</taxon>
        <taxon>Clostridia</taxon>
        <taxon>Lachnospirales</taxon>
        <taxon>Lachnospiraceae</taxon>
        <taxon>Zhenhengia</taxon>
    </lineage>
</organism>
<proteinExistence type="predicted"/>
<accession>A0A926EGP3</accession>
<evidence type="ECO:0000313" key="2">
    <source>
        <dbReference type="EMBL" id="MBC8580811.1"/>
    </source>
</evidence>
<dbReference type="GO" id="GO:0003677">
    <property type="term" value="F:DNA binding"/>
    <property type="evidence" value="ECO:0007669"/>
    <property type="project" value="InterPro"/>
</dbReference>
<feature type="domain" description="HTH cro/C1-type" evidence="1">
    <location>
        <begin position="3"/>
        <end position="41"/>
    </location>
</feature>
<dbReference type="Proteomes" id="UP000655830">
    <property type="component" value="Unassembled WGS sequence"/>
</dbReference>